<dbReference type="OrthoDB" id="5874978at2"/>
<dbReference type="Proteomes" id="UP000002943">
    <property type="component" value="Unassembled WGS sequence"/>
</dbReference>
<evidence type="ECO:0008006" key="3">
    <source>
        <dbReference type="Google" id="ProtNLM"/>
    </source>
</evidence>
<name>E3BLS3_9VIBR</name>
<dbReference type="eggNOG" id="ENOG5033TZ9">
    <property type="taxonomic scope" value="Bacteria"/>
</dbReference>
<dbReference type="InterPro" id="IPR010261">
    <property type="entry name" value="Tir_chaperone"/>
</dbReference>
<dbReference type="CDD" id="cd17018">
    <property type="entry name" value="T3SC_IA_ExsC-like"/>
    <property type="match status" value="1"/>
</dbReference>
<keyword evidence="2" id="KW-1185">Reference proteome</keyword>
<protein>
    <recommendedName>
        <fullName evidence="3">Exoenzyme S synthesis protein C</fullName>
    </recommendedName>
</protein>
<dbReference type="STRING" id="796620.VIBC2010_01208"/>
<comment type="caution">
    <text evidence="1">The sequence shown here is derived from an EMBL/GenBank/DDBJ whole genome shotgun (WGS) entry which is preliminary data.</text>
</comment>
<dbReference type="Gene3D" id="3.30.1460.10">
    <property type="match status" value="1"/>
</dbReference>
<proteinExistence type="predicted"/>
<dbReference type="GO" id="GO:0030254">
    <property type="term" value="P:protein secretion by the type III secretion system"/>
    <property type="evidence" value="ECO:0007669"/>
    <property type="project" value="InterPro"/>
</dbReference>
<reference evidence="1 2" key="1">
    <citation type="journal article" date="2012" name="Int. J. Syst. Evol. Microbiol.">
        <title>Vibrio caribbeanicus sp. nov., isolated from the marine sponge Scleritoderma cyanea.</title>
        <authorList>
            <person name="Hoffmann M."/>
            <person name="Monday S.R."/>
            <person name="Allard M.W."/>
            <person name="Strain E.A."/>
            <person name="Whittaker P."/>
            <person name="Naum M."/>
            <person name="McCarthy P.J."/>
            <person name="Lopez J.V."/>
            <person name="Fischer M."/>
            <person name="Brown E.W."/>
        </authorList>
    </citation>
    <scope>NUCLEOTIDE SEQUENCE [LARGE SCALE GENOMIC DNA]</scope>
    <source>
        <strain evidence="1 2">ATCC BAA-2122</strain>
    </source>
</reference>
<dbReference type="SUPFAM" id="SSF69635">
    <property type="entry name" value="Type III secretory system chaperone-like"/>
    <property type="match status" value="1"/>
</dbReference>
<sequence length="148" mass="17029">MSARQMVDEVLLTYSHQIGLSGLKLVDNQLGLAFDDSLRVHFIFHPESETLQLEAEIVDLKVMNSDLYRSFLAFNYHWDEYQLFFSLDNHRNKLCLNRLLNAEQLDYELFESALAELLTQSESWESLLSAQISADIAPFGSHSSTIRV</sequence>
<organism evidence="1 2">
    <name type="scientific">Vibrio caribbeanicus ATCC BAA-2122</name>
    <dbReference type="NCBI Taxonomy" id="796620"/>
    <lineage>
        <taxon>Bacteria</taxon>
        <taxon>Pseudomonadati</taxon>
        <taxon>Pseudomonadota</taxon>
        <taxon>Gammaproteobacteria</taxon>
        <taxon>Vibrionales</taxon>
        <taxon>Vibrionaceae</taxon>
        <taxon>Vibrio</taxon>
    </lineage>
</organism>
<dbReference type="RefSeq" id="WP_009602001.1">
    <property type="nucleotide sequence ID" value="NZ_AEIU01000083.1"/>
</dbReference>
<dbReference type="EMBL" id="AEIU01000083">
    <property type="protein sequence ID" value="EFP95851.1"/>
    <property type="molecule type" value="Genomic_DNA"/>
</dbReference>
<evidence type="ECO:0000313" key="2">
    <source>
        <dbReference type="Proteomes" id="UP000002943"/>
    </source>
</evidence>
<accession>E3BLS3</accession>
<dbReference type="Pfam" id="PF05932">
    <property type="entry name" value="CesT"/>
    <property type="match status" value="1"/>
</dbReference>
<gene>
    <name evidence="1" type="ORF">VIBC2010_01208</name>
</gene>
<dbReference type="AlphaFoldDB" id="E3BLS3"/>
<evidence type="ECO:0000313" key="1">
    <source>
        <dbReference type="EMBL" id="EFP95851.1"/>
    </source>
</evidence>